<dbReference type="InterPro" id="IPR000182">
    <property type="entry name" value="GNAT_dom"/>
</dbReference>
<dbReference type="AlphaFoldDB" id="A0A1M4T589"/>
<evidence type="ECO:0000313" key="4">
    <source>
        <dbReference type="EMBL" id="SHE39676.1"/>
    </source>
</evidence>
<dbReference type="GO" id="GO:0016747">
    <property type="term" value="F:acyltransferase activity, transferring groups other than amino-acyl groups"/>
    <property type="evidence" value="ECO:0007669"/>
    <property type="project" value="InterPro"/>
</dbReference>
<dbReference type="Proteomes" id="UP000184048">
    <property type="component" value="Unassembled WGS sequence"/>
</dbReference>
<sequence>MPGNLHFSNSSDSDIPELVKLVNSAYRGETSKKGWTTEADLLDGIRTDEDGIYKMLHQPGSVILKCMVGNKLAGCVYLQKQADFLYLGMLTVSPELQASGIGKELLKVSEEYARKEGCHSIKMTVITVRSELIRWYERRGYFQTEERQPFPNDSRFGIPRQPLEFLVMEKKLR</sequence>
<dbReference type="Pfam" id="PF00583">
    <property type="entry name" value="Acetyltransf_1"/>
    <property type="match status" value="1"/>
</dbReference>
<dbReference type="Gene3D" id="3.40.630.30">
    <property type="match status" value="1"/>
</dbReference>
<dbReference type="STRING" id="1121884.SAMN02745131_00350"/>
<keyword evidence="5" id="KW-1185">Reference proteome</keyword>
<dbReference type="EMBL" id="FQUU01000001">
    <property type="protein sequence ID" value="SHE39676.1"/>
    <property type="molecule type" value="Genomic_DNA"/>
</dbReference>
<dbReference type="RefSeq" id="WP_072833497.1">
    <property type="nucleotide sequence ID" value="NZ_FQUU01000001.1"/>
</dbReference>
<keyword evidence="1 4" id="KW-0808">Transferase</keyword>
<gene>
    <name evidence="4" type="ORF">SAMN02745131_00350</name>
</gene>
<proteinExistence type="predicted"/>
<dbReference type="CDD" id="cd04301">
    <property type="entry name" value="NAT_SF"/>
    <property type="match status" value="1"/>
</dbReference>
<evidence type="ECO:0000256" key="1">
    <source>
        <dbReference type="ARBA" id="ARBA00022679"/>
    </source>
</evidence>
<evidence type="ECO:0000313" key="5">
    <source>
        <dbReference type="Proteomes" id="UP000184048"/>
    </source>
</evidence>
<evidence type="ECO:0000259" key="3">
    <source>
        <dbReference type="PROSITE" id="PS51186"/>
    </source>
</evidence>
<dbReference type="PANTHER" id="PTHR43877">
    <property type="entry name" value="AMINOALKYLPHOSPHONATE N-ACETYLTRANSFERASE-RELATED-RELATED"/>
    <property type="match status" value="1"/>
</dbReference>
<feature type="domain" description="N-acetyltransferase" evidence="3">
    <location>
        <begin position="5"/>
        <end position="173"/>
    </location>
</feature>
<organism evidence="4 5">
    <name type="scientific">Flavisolibacter ginsengisoli DSM 18119</name>
    <dbReference type="NCBI Taxonomy" id="1121884"/>
    <lineage>
        <taxon>Bacteria</taxon>
        <taxon>Pseudomonadati</taxon>
        <taxon>Bacteroidota</taxon>
        <taxon>Chitinophagia</taxon>
        <taxon>Chitinophagales</taxon>
        <taxon>Chitinophagaceae</taxon>
        <taxon>Flavisolibacter</taxon>
    </lineage>
</organism>
<dbReference type="OrthoDB" id="9796381at2"/>
<evidence type="ECO:0000256" key="2">
    <source>
        <dbReference type="ARBA" id="ARBA00023315"/>
    </source>
</evidence>
<accession>A0A1M4T589</accession>
<dbReference type="InterPro" id="IPR050832">
    <property type="entry name" value="Bact_Acetyltransf"/>
</dbReference>
<dbReference type="SUPFAM" id="SSF55729">
    <property type="entry name" value="Acyl-CoA N-acyltransferases (Nat)"/>
    <property type="match status" value="1"/>
</dbReference>
<protein>
    <submittedName>
        <fullName evidence="4">Acetyltransferase (GNAT) domain-containing protein</fullName>
    </submittedName>
</protein>
<dbReference type="PANTHER" id="PTHR43877:SF2">
    <property type="entry name" value="AMINOALKYLPHOSPHONATE N-ACETYLTRANSFERASE-RELATED"/>
    <property type="match status" value="1"/>
</dbReference>
<dbReference type="InterPro" id="IPR016181">
    <property type="entry name" value="Acyl_CoA_acyltransferase"/>
</dbReference>
<keyword evidence="2" id="KW-0012">Acyltransferase</keyword>
<dbReference type="PROSITE" id="PS51186">
    <property type="entry name" value="GNAT"/>
    <property type="match status" value="1"/>
</dbReference>
<name>A0A1M4T589_9BACT</name>
<reference evidence="4 5" key="1">
    <citation type="submission" date="2016-11" db="EMBL/GenBank/DDBJ databases">
        <authorList>
            <person name="Jaros S."/>
            <person name="Januszkiewicz K."/>
            <person name="Wedrychowicz H."/>
        </authorList>
    </citation>
    <scope>NUCLEOTIDE SEQUENCE [LARGE SCALE GENOMIC DNA]</scope>
    <source>
        <strain evidence="4 5">DSM 18119</strain>
    </source>
</reference>